<evidence type="ECO:0000256" key="6">
    <source>
        <dbReference type="ARBA" id="ARBA00023136"/>
    </source>
</evidence>
<comment type="caution">
    <text evidence="8">The sequence shown here is derived from an EMBL/GenBank/DDBJ whole genome shotgun (WGS) entry which is preliminary data.</text>
</comment>
<dbReference type="PANTHER" id="PTHR30026">
    <property type="entry name" value="OUTER MEMBRANE PROTEIN TOLC"/>
    <property type="match status" value="1"/>
</dbReference>
<evidence type="ECO:0000256" key="1">
    <source>
        <dbReference type="ARBA" id="ARBA00004442"/>
    </source>
</evidence>
<keyword evidence="3" id="KW-0813">Transport</keyword>
<comment type="similarity">
    <text evidence="2">Belongs to the outer membrane factor (OMF) (TC 1.B.17) family.</text>
</comment>
<organism evidence="8 9">
    <name type="scientific">Burkholderia ambifaria</name>
    <dbReference type="NCBI Taxonomy" id="152480"/>
    <lineage>
        <taxon>Bacteria</taxon>
        <taxon>Pseudomonadati</taxon>
        <taxon>Pseudomonadota</taxon>
        <taxon>Betaproteobacteria</taxon>
        <taxon>Burkholderiales</taxon>
        <taxon>Burkholderiaceae</taxon>
        <taxon>Burkholderia</taxon>
        <taxon>Burkholderia cepacia complex</taxon>
    </lineage>
</organism>
<dbReference type="InterPro" id="IPR010130">
    <property type="entry name" value="T1SS_OMP_TolC"/>
</dbReference>
<dbReference type="GO" id="GO:0015562">
    <property type="term" value="F:efflux transmembrane transporter activity"/>
    <property type="evidence" value="ECO:0007669"/>
    <property type="project" value="InterPro"/>
</dbReference>
<reference evidence="8" key="1">
    <citation type="submission" date="2021-04" db="EMBL/GenBank/DDBJ databases">
        <title>A collection of bacterial strains from the Burkholderia cepacia Research Laboratory and Repository.</title>
        <authorList>
            <person name="Lipuma J."/>
            <person name="Spilker T."/>
        </authorList>
    </citation>
    <scope>NUCLEOTIDE SEQUENCE</scope>
    <source>
        <strain evidence="8">AU36012</strain>
    </source>
</reference>
<gene>
    <name evidence="8" type="ORF">KDW93_02600</name>
</gene>
<dbReference type="NCBIfam" id="TIGR01844">
    <property type="entry name" value="type_I_sec_TolC"/>
    <property type="match status" value="1"/>
</dbReference>
<keyword evidence="4" id="KW-1134">Transmembrane beta strand</keyword>
<dbReference type="GO" id="GO:0009279">
    <property type="term" value="C:cell outer membrane"/>
    <property type="evidence" value="ECO:0007669"/>
    <property type="project" value="UniProtKB-SubCell"/>
</dbReference>
<keyword evidence="5" id="KW-0812">Transmembrane</keyword>
<evidence type="ECO:0000313" key="9">
    <source>
        <dbReference type="Proteomes" id="UP000682266"/>
    </source>
</evidence>
<dbReference type="GO" id="GO:1990281">
    <property type="term" value="C:efflux pump complex"/>
    <property type="evidence" value="ECO:0007669"/>
    <property type="project" value="TreeGrafter"/>
</dbReference>
<comment type="subcellular location">
    <subcellularLocation>
        <location evidence="1">Cell outer membrane</location>
    </subcellularLocation>
</comment>
<evidence type="ECO:0000256" key="5">
    <source>
        <dbReference type="ARBA" id="ARBA00022692"/>
    </source>
</evidence>
<dbReference type="Proteomes" id="UP000682266">
    <property type="component" value="Unassembled WGS sequence"/>
</dbReference>
<protein>
    <submittedName>
        <fullName evidence="8">TolC family outer membrane protein</fullName>
    </submittedName>
</protein>
<keyword evidence="7" id="KW-0998">Cell outer membrane</keyword>
<dbReference type="GO" id="GO:0015288">
    <property type="term" value="F:porin activity"/>
    <property type="evidence" value="ECO:0007669"/>
    <property type="project" value="TreeGrafter"/>
</dbReference>
<dbReference type="InterPro" id="IPR051906">
    <property type="entry name" value="TolC-like"/>
</dbReference>
<dbReference type="Gene3D" id="1.20.1600.10">
    <property type="entry name" value="Outer membrane efflux proteins (OEP)"/>
    <property type="match status" value="1"/>
</dbReference>
<keyword evidence="6" id="KW-0472">Membrane</keyword>
<evidence type="ECO:0000256" key="4">
    <source>
        <dbReference type="ARBA" id="ARBA00022452"/>
    </source>
</evidence>
<dbReference type="EMBL" id="JAGSVG010000002">
    <property type="protein sequence ID" value="MBR8127893.1"/>
    <property type="molecule type" value="Genomic_DNA"/>
</dbReference>
<evidence type="ECO:0000256" key="2">
    <source>
        <dbReference type="ARBA" id="ARBA00007613"/>
    </source>
</evidence>
<dbReference type="SUPFAM" id="SSF56954">
    <property type="entry name" value="Outer membrane efflux proteins (OEP)"/>
    <property type="match status" value="1"/>
</dbReference>
<proteinExistence type="inferred from homology"/>
<accession>A0AA41E3Q7</accession>
<evidence type="ECO:0000313" key="8">
    <source>
        <dbReference type="EMBL" id="MBR8127893.1"/>
    </source>
</evidence>
<dbReference type="InterPro" id="IPR003423">
    <property type="entry name" value="OMP_efflux"/>
</dbReference>
<dbReference type="PANTHER" id="PTHR30026:SF20">
    <property type="entry name" value="OUTER MEMBRANE PROTEIN TOLC"/>
    <property type="match status" value="1"/>
</dbReference>
<evidence type="ECO:0000256" key="3">
    <source>
        <dbReference type="ARBA" id="ARBA00022448"/>
    </source>
</evidence>
<name>A0AA41E3Q7_9BURK</name>
<sequence length="464" mass="50201">MGFGTALRDLGALRWRRAIVALSLGQAALPTAFAQGAAPAWDLVQTIDHVETANAAFAAARAEFRAAQQAVPEARAGLLPRVSLSGKMQKGSTLIGENTGAKDFHTNGFTLSLTQPLVNVGQWQTLDEARLSEARDAIALAEAHQNLLADAISAYVDVLAAEARQRAAAAHRAALAEALESARHAFELGVVTVVDVDDAHARLARSDADLTEFENDVEIAMSKLRKIAGDDSVTVKSPPSAWTLRPVSPGELTDLLDRAEGENLGIARSRLETRIAEKKIKEARSEFLPTVELVLSHSRGSATYLESQTNILLGRAGHSDAIGIQISVPIFDGFSTIAKTRQRLDEKDSADSKLVETIRAVRQQTRQAYLTLTSSLSRVHALSEAIRAAVTARNATRKAYALGVKINVDVLDAEDRLYAAQTDSIRATFDALQSEVKLKRLTTDLTEYYVAELNREIYEGTNVQ</sequence>
<dbReference type="RefSeq" id="WP_105787110.1">
    <property type="nucleotide sequence ID" value="NZ_CADERF010000002.1"/>
</dbReference>
<evidence type="ECO:0000256" key="7">
    <source>
        <dbReference type="ARBA" id="ARBA00023237"/>
    </source>
</evidence>
<dbReference type="AlphaFoldDB" id="A0AA41E3Q7"/>
<dbReference type="Pfam" id="PF02321">
    <property type="entry name" value="OEP"/>
    <property type="match status" value="2"/>
</dbReference>